<keyword evidence="1" id="KW-0805">Transcription regulation</keyword>
<evidence type="ECO:0000256" key="2">
    <source>
        <dbReference type="ARBA" id="ARBA00023163"/>
    </source>
</evidence>
<accession>A0A607KBK3</accession>
<keyword evidence="2" id="KW-0804">Transcription</keyword>
<protein>
    <submittedName>
        <fullName evidence="3">Uncharacterized protein</fullName>
    </submittedName>
</protein>
<proteinExistence type="predicted"/>
<comment type="caution">
    <text evidence="3">The sequence shown here is derived from an EMBL/GenBank/DDBJ whole genome shotgun (WGS) entry which is preliminary data.</text>
</comment>
<reference evidence="3" key="1">
    <citation type="journal article" date="2018" name="Genome Biol.">
        <title>SKESA: strategic k-mer extension for scrupulous assemblies.</title>
        <authorList>
            <person name="Souvorov A."/>
            <person name="Agarwala R."/>
            <person name="Lipman D.J."/>
        </authorList>
    </citation>
    <scope>NUCLEOTIDE SEQUENCE</scope>
    <source>
        <strain evidence="3">13-1023</strain>
    </source>
</reference>
<name>A0A607KBK3_SALET</name>
<dbReference type="InterPro" id="IPR053721">
    <property type="entry name" value="Fimbrial_Adhesin_Reg"/>
</dbReference>
<reference evidence="3" key="2">
    <citation type="submission" date="2018-07" db="EMBL/GenBank/DDBJ databases">
        <authorList>
            <consortium name="NCBI Pathogen Detection Project"/>
        </authorList>
    </citation>
    <scope>NUCLEOTIDE SEQUENCE</scope>
    <source>
        <strain evidence="3">13-1023</strain>
    </source>
</reference>
<evidence type="ECO:0000256" key="1">
    <source>
        <dbReference type="ARBA" id="ARBA00023015"/>
    </source>
</evidence>
<dbReference type="Gene3D" id="1.10.10.2690">
    <property type="match status" value="1"/>
</dbReference>
<dbReference type="Pfam" id="PF03333">
    <property type="entry name" value="PapB"/>
    <property type="match status" value="1"/>
</dbReference>
<dbReference type="PRINTS" id="PR01554">
    <property type="entry name" value="FIMREGULATRY"/>
</dbReference>
<sequence>MTEKSLFTLRWSVLKPGHVPADMFSVLIDISAIRSEKVILALKAFFVDGKERGEICESLNVNAGYLSIKIRELQTLIKKIMSLYPFCNYMMKI</sequence>
<dbReference type="AlphaFoldDB" id="A0A607KBK3"/>
<dbReference type="GO" id="GO:0006355">
    <property type="term" value="P:regulation of DNA-templated transcription"/>
    <property type="evidence" value="ECO:0007669"/>
    <property type="project" value="InterPro"/>
</dbReference>
<dbReference type="InterPro" id="IPR004356">
    <property type="entry name" value="Adhesin_operon_reg_prot"/>
</dbReference>
<evidence type="ECO:0000313" key="3">
    <source>
        <dbReference type="EMBL" id="HAC6868135.1"/>
    </source>
</evidence>
<organism evidence="3">
    <name type="scientific">Salmonella enterica subsp. enterica serovar Javiana</name>
    <dbReference type="NCBI Taxonomy" id="363569"/>
    <lineage>
        <taxon>Bacteria</taxon>
        <taxon>Pseudomonadati</taxon>
        <taxon>Pseudomonadota</taxon>
        <taxon>Gammaproteobacteria</taxon>
        <taxon>Enterobacterales</taxon>
        <taxon>Enterobacteriaceae</taxon>
        <taxon>Salmonella</taxon>
    </lineage>
</organism>
<gene>
    <name evidence="3" type="ORF">G0D54_23845</name>
</gene>
<dbReference type="EMBL" id="DAAMJC010000027">
    <property type="protein sequence ID" value="HAC6868135.1"/>
    <property type="molecule type" value="Genomic_DNA"/>
</dbReference>